<organism evidence="2 3">
    <name type="scientific">Bugula neritina</name>
    <name type="common">Brown bryozoan</name>
    <name type="synonym">Sertularia neritina</name>
    <dbReference type="NCBI Taxonomy" id="10212"/>
    <lineage>
        <taxon>Eukaryota</taxon>
        <taxon>Metazoa</taxon>
        <taxon>Spiralia</taxon>
        <taxon>Lophotrochozoa</taxon>
        <taxon>Bryozoa</taxon>
        <taxon>Gymnolaemata</taxon>
        <taxon>Cheilostomatida</taxon>
        <taxon>Flustrina</taxon>
        <taxon>Buguloidea</taxon>
        <taxon>Bugulidae</taxon>
        <taxon>Bugula</taxon>
    </lineage>
</organism>
<dbReference type="SMART" id="SM00368">
    <property type="entry name" value="LRR_RI"/>
    <property type="match status" value="3"/>
</dbReference>
<dbReference type="InterPro" id="IPR001611">
    <property type="entry name" value="Leu-rich_rpt"/>
</dbReference>
<evidence type="ECO:0000256" key="1">
    <source>
        <dbReference type="SAM" id="MobiDB-lite"/>
    </source>
</evidence>
<dbReference type="SUPFAM" id="SSF52047">
    <property type="entry name" value="RNI-like"/>
    <property type="match status" value="1"/>
</dbReference>
<reference evidence="2" key="1">
    <citation type="submission" date="2020-06" db="EMBL/GenBank/DDBJ databases">
        <title>Draft genome of Bugula neritina, a colonial animal packing powerful symbionts and potential medicines.</title>
        <authorList>
            <person name="Rayko M."/>
        </authorList>
    </citation>
    <scope>NUCLEOTIDE SEQUENCE [LARGE SCALE GENOMIC DNA]</scope>
    <source>
        <strain evidence="2">Kwan_BN1</strain>
    </source>
</reference>
<dbReference type="OrthoDB" id="78308at2759"/>
<dbReference type="GO" id="GO:0044782">
    <property type="term" value="P:cilium organization"/>
    <property type="evidence" value="ECO:0007669"/>
    <property type="project" value="TreeGrafter"/>
</dbReference>
<dbReference type="AlphaFoldDB" id="A0A7J7J491"/>
<feature type="region of interest" description="Disordered" evidence="1">
    <location>
        <begin position="134"/>
        <end position="184"/>
    </location>
</feature>
<comment type="caution">
    <text evidence="2">The sequence shown here is derived from an EMBL/GenBank/DDBJ whole genome shotgun (WGS) entry which is preliminary data.</text>
</comment>
<dbReference type="EMBL" id="VXIV02003169">
    <property type="protein sequence ID" value="KAF6020476.1"/>
    <property type="molecule type" value="Genomic_DNA"/>
</dbReference>
<feature type="region of interest" description="Disordered" evidence="1">
    <location>
        <begin position="197"/>
        <end position="225"/>
    </location>
</feature>
<dbReference type="Proteomes" id="UP000593567">
    <property type="component" value="Unassembled WGS sequence"/>
</dbReference>
<dbReference type="PRINTS" id="PR02062">
    <property type="entry name" value="CENTROSOME78"/>
</dbReference>
<dbReference type="PANTHER" id="PTHR24110">
    <property type="entry name" value="CENTROSOMAL PROTEIN OF 78 KDA"/>
    <property type="match status" value="1"/>
</dbReference>
<dbReference type="Gene3D" id="3.80.10.10">
    <property type="entry name" value="Ribonuclease Inhibitor"/>
    <property type="match status" value="1"/>
</dbReference>
<name>A0A7J7J491_BUGNE</name>
<dbReference type="GO" id="GO:0005813">
    <property type="term" value="C:centrosome"/>
    <property type="evidence" value="ECO:0007669"/>
    <property type="project" value="TreeGrafter"/>
</dbReference>
<keyword evidence="3" id="KW-1185">Reference proteome</keyword>
<dbReference type="PANTHER" id="PTHR24110:SF3">
    <property type="entry name" value="CENTROSOMAL PROTEIN OF 78 KDA"/>
    <property type="match status" value="1"/>
</dbReference>
<dbReference type="GO" id="GO:0036064">
    <property type="term" value="C:ciliary basal body"/>
    <property type="evidence" value="ECO:0007669"/>
    <property type="project" value="TreeGrafter"/>
</dbReference>
<dbReference type="InterPro" id="IPR026212">
    <property type="entry name" value="Cep78"/>
</dbReference>
<dbReference type="InterPro" id="IPR032675">
    <property type="entry name" value="LRR_dom_sf"/>
</dbReference>
<accession>A0A7J7J491</accession>
<evidence type="ECO:0000313" key="3">
    <source>
        <dbReference type="Proteomes" id="UP000593567"/>
    </source>
</evidence>
<protein>
    <submittedName>
        <fullName evidence="2">CEP78</fullName>
    </submittedName>
</protein>
<sequence length="237" mass="26214">MRHSEAWKSSLRYRAPDLDCMPGLRRITLNRNPLLGDNGAKALADSLKDDLWLKAVDLQECGLTDVGAEHLLDALRLNSTILVLDIRGNHMVNRGLVERVIQQVMINSDGKTTQFSWLPVETERKKEIYCSRRSSARKPHAAFRTPSKSKTMTLSKSPRKRSASAAGAVSGSPITPRAVPKQRGLPWRTAERAVVHQHLSPGAHDSSAHKKQTEIDSVSSSEHSSFIEGACLLAHKE</sequence>
<evidence type="ECO:0000313" key="2">
    <source>
        <dbReference type="EMBL" id="KAF6020476.1"/>
    </source>
</evidence>
<dbReference type="Pfam" id="PF13516">
    <property type="entry name" value="LRR_6"/>
    <property type="match status" value="2"/>
</dbReference>
<gene>
    <name evidence="2" type="ORF">EB796_021222</name>
</gene>
<feature type="compositionally biased region" description="Low complexity" evidence="1">
    <location>
        <begin position="163"/>
        <end position="172"/>
    </location>
</feature>
<proteinExistence type="predicted"/>